<dbReference type="InterPro" id="IPR029526">
    <property type="entry name" value="PGBD"/>
</dbReference>
<evidence type="ECO:0000313" key="4">
    <source>
        <dbReference type="RefSeq" id="XP_025407200.1"/>
    </source>
</evidence>
<dbReference type="PANTHER" id="PTHR47272:SF2">
    <property type="entry name" value="PIGGYBAC TRANSPOSABLE ELEMENT-DERIVED PROTEIN 3-LIKE"/>
    <property type="match status" value="1"/>
</dbReference>
<feature type="domain" description="PiggyBac transposable element-derived protein" evidence="2">
    <location>
        <begin position="16"/>
        <end position="108"/>
    </location>
</feature>
<dbReference type="RefSeq" id="XP_025407200.1">
    <property type="nucleotide sequence ID" value="XM_025551415.1"/>
</dbReference>
<dbReference type="AlphaFoldDB" id="A0A8B8FA11"/>
<feature type="compositionally biased region" description="Polar residues" evidence="1">
    <location>
        <begin position="156"/>
        <end position="168"/>
    </location>
</feature>
<dbReference type="PANTHER" id="PTHR47272">
    <property type="entry name" value="DDE_TNP_1_7 DOMAIN-CONTAINING PROTEIN"/>
    <property type="match status" value="1"/>
</dbReference>
<evidence type="ECO:0000259" key="2">
    <source>
        <dbReference type="Pfam" id="PF13843"/>
    </source>
</evidence>
<dbReference type="Pfam" id="PF13843">
    <property type="entry name" value="DDE_Tnp_1_7"/>
    <property type="match status" value="1"/>
</dbReference>
<dbReference type="GeneID" id="112681152"/>
<organism evidence="3 4">
    <name type="scientific">Sipha flava</name>
    <name type="common">yellow sugarcane aphid</name>
    <dbReference type="NCBI Taxonomy" id="143950"/>
    <lineage>
        <taxon>Eukaryota</taxon>
        <taxon>Metazoa</taxon>
        <taxon>Ecdysozoa</taxon>
        <taxon>Arthropoda</taxon>
        <taxon>Hexapoda</taxon>
        <taxon>Insecta</taxon>
        <taxon>Pterygota</taxon>
        <taxon>Neoptera</taxon>
        <taxon>Paraneoptera</taxon>
        <taxon>Hemiptera</taxon>
        <taxon>Sternorrhyncha</taxon>
        <taxon>Aphidomorpha</taxon>
        <taxon>Aphidoidea</taxon>
        <taxon>Aphididae</taxon>
        <taxon>Sipha</taxon>
    </lineage>
</organism>
<sequence>MGRGTAFKVTTDMNHCNIGLVKWFDNKAVTLGSNYVTSGDVDKVERWDKKKKAYVEIERPEIVRRYDSMGGVDKMDQLISYYRILIRSRKWTLRMAMHAFDIAITNSWIQYTKEAEQLNIPKKNVLDLLHFRINLAKDLITFEKPITPKRKGRPLSTPSNESVNEPSQTYKIPKVDSQRPTEAVRTDTIDHLPELDDRKYATKCKNKKSEGRRTHVYCLKCNVHLCLDKKSNYFKNFHVNK</sequence>
<reference evidence="4" key="1">
    <citation type="submission" date="2025-08" db="UniProtKB">
        <authorList>
            <consortium name="RefSeq"/>
        </authorList>
    </citation>
    <scope>IDENTIFICATION</scope>
    <source>
        <tissue evidence="4">Whole body</tissue>
    </source>
</reference>
<evidence type="ECO:0000313" key="3">
    <source>
        <dbReference type="Proteomes" id="UP000694846"/>
    </source>
</evidence>
<evidence type="ECO:0000256" key="1">
    <source>
        <dbReference type="SAM" id="MobiDB-lite"/>
    </source>
</evidence>
<feature type="region of interest" description="Disordered" evidence="1">
    <location>
        <begin position="149"/>
        <end position="168"/>
    </location>
</feature>
<dbReference type="OrthoDB" id="6626627at2759"/>
<proteinExistence type="predicted"/>
<protein>
    <submittedName>
        <fullName evidence="4">PiggyBac transposable element-derived protein 3-like</fullName>
    </submittedName>
</protein>
<name>A0A8B8FA11_9HEMI</name>
<accession>A0A8B8FA11</accession>
<keyword evidence="3" id="KW-1185">Reference proteome</keyword>
<gene>
    <name evidence="4" type="primary">LOC112681152</name>
</gene>
<dbReference type="Proteomes" id="UP000694846">
    <property type="component" value="Unplaced"/>
</dbReference>